<proteinExistence type="predicted"/>
<evidence type="ECO:0000313" key="2">
    <source>
        <dbReference type="Proteomes" id="UP000799421"/>
    </source>
</evidence>
<dbReference type="EMBL" id="MU005975">
    <property type="protein sequence ID" value="KAF2861139.1"/>
    <property type="molecule type" value="Genomic_DNA"/>
</dbReference>
<dbReference type="AlphaFoldDB" id="A0A6A7C294"/>
<reference evidence="1" key="1">
    <citation type="journal article" date="2020" name="Stud. Mycol.">
        <title>101 Dothideomycetes genomes: a test case for predicting lifestyles and emergence of pathogens.</title>
        <authorList>
            <person name="Haridas S."/>
            <person name="Albert R."/>
            <person name="Binder M."/>
            <person name="Bloem J."/>
            <person name="Labutti K."/>
            <person name="Salamov A."/>
            <person name="Andreopoulos B."/>
            <person name="Baker S."/>
            <person name="Barry K."/>
            <person name="Bills G."/>
            <person name="Bluhm B."/>
            <person name="Cannon C."/>
            <person name="Castanera R."/>
            <person name="Culley D."/>
            <person name="Daum C."/>
            <person name="Ezra D."/>
            <person name="Gonzalez J."/>
            <person name="Henrissat B."/>
            <person name="Kuo A."/>
            <person name="Liang C."/>
            <person name="Lipzen A."/>
            <person name="Lutzoni F."/>
            <person name="Magnuson J."/>
            <person name="Mondo S."/>
            <person name="Nolan M."/>
            <person name="Ohm R."/>
            <person name="Pangilinan J."/>
            <person name="Park H.-J."/>
            <person name="Ramirez L."/>
            <person name="Alfaro M."/>
            <person name="Sun H."/>
            <person name="Tritt A."/>
            <person name="Yoshinaga Y."/>
            <person name="Zwiers L.-H."/>
            <person name="Turgeon B."/>
            <person name="Goodwin S."/>
            <person name="Spatafora J."/>
            <person name="Crous P."/>
            <person name="Grigoriev I."/>
        </authorList>
    </citation>
    <scope>NUCLEOTIDE SEQUENCE</scope>
    <source>
        <strain evidence="1">CBS 480.64</strain>
    </source>
</reference>
<dbReference type="InterPro" id="IPR036691">
    <property type="entry name" value="Endo/exonu/phosph_ase_sf"/>
</dbReference>
<dbReference type="Gene3D" id="3.60.10.10">
    <property type="entry name" value="Endonuclease/exonuclease/phosphatase"/>
    <property type="match status" value="1"/>
</dbReference>
<sequence length="225" mass="24704">MIGICARTWRDLWSCVLAEILKGSTGGLGNRRSSQRDRIIFLLQANVQNGSPNHDPILSHGAPIGAAILYGAGAMDCVRRIQPSISHQNPPRLYPIPAFWRGISQTDGRDLHSQPSSLGGMQSAPRPSWDIVWVKVSGHSDSLDTVNVYLHAGLHAPDRFHQLQSATGTFPSRTFMAGDFNLRSRLWEPGASKTAGAQLSHIRRRIKTSLCAIHLKSLLTTDVTR</sequence>
<dbReference type="Proteomes" id="UP000799421">
    <property type="component" value="Unassembled WGS sequence"/>
</dbReference>
<gene>
    <name evidence="1" type="ORF">K470DRAFT_263963</name>
</gene>
<organism evidence="1 2">
    <name type="scientific">Piedraia hortae CBS 480.64</name>
    <dbReference type="NCBI Taxonomy" id="1314780"/>
    <lineage>
        <taxon>Eukaryota</taxon>
        <taxon>Fungi</taxon>
        <taxon>Dikarya</taxon>
        <taxon>Ascomycota</taxon>
        <taxon>Pezizomycotina</taxon>
        <taxon>Dothideomycetes</taxon>
        <taxon>Dothideomycetidae</taxon>
        <taxon>Capnodiales</taxon>
        <taxon>Piedraiaceae</taxon>
        <taxon>Piedraia</taxon>
    </lineage>
</organism>
<protein>
    <recommendedName>
        <fullName evidence="3">Endonuclease/exonuclease/phosphatase domain-containing protein</fullName>
    </recommendedName>
</protein>
<evidence type="ECO:0000313" key="1">
    <source>
        <dbReference type="EMBL" id="KAF2861139.1"/>
    </source>
</evidence>
<dbReference type="SUPFAM" id="SSF56219">
    <property type="entry name" value="DNase I-like"/>
    <property type="match status" value="1"/>
</dbReference>
<accession>A0A6A7C294</accession>
<evidence type="ECO:0008006" key="3">
    <source>
        <dbReference type="Google" id="ProtNLM"/>
    </source>
</evidence>
<name>A0A6A7C294_9PEZI</name>
<keyword evidence="2" id="KW-1185">Reference proteome</keyword>